<evidence type="ECO:0000313" key="2">
    <source>
        <dbReference type="EMBL" id="AZS50351.1"/>
    </source>
</evidence>
<reference evidence="3" key="1">
    <citation type="submission" date="2018-06" db="EMBL/GenBank/DDBJ databases">
        <title>Complete genome of Pseudomonas insecticola strain QZS01.</title>
        <authorList>
            <person name="Wang J."/>
            <person name="Su Q."/>
        </authorList>
    </citation>
    <scope>NUCLEOTIDE SEQUENCE [LARGE SCALE GENOMIC DNA]</scope>
    <source>
        <strain evidence="3">QZS01</strain>
    </source>
</reference>
<evidence type="ECO:0000259" key="1">
    <source>
        <dbReference type="SMART" id="SM00960"/>
    </source>
</evidence>
<feature type="domain" description="Roadblock/LAMTOR2" evidence="1">
    <location>
        <begin position="19"/>
        <end position="113"/>
    </location>
</feature>
<dbReference type="InterPro" id="IPR004942">
    <property type="entry name" value="Roadblock/LAMTOR2_dom"/>
</dbReference>
<organism evidence="2 3">
    <name type="scientific">Entomomonas moraniae</name>
    <dbReference type="NCBI Taxonomy" id="2213226"/>
    <lineage>
        <taxon>Bacteria</taxon>
        <taxon>Pseudomonadati</taxon>
        <taxon>Pseudomonadota</taxon>
        <taxon>Gammaproteobacteria</taxon>
        <taxon>Pseudomonadales</taxon>
        <taxon>Pseudomonadaceae</taxon>
        <taxon>Entomomonas</taxon>
    </lineage>
</organism>
<sequence length="137" mass="14646">MAENKVSVLTPKVIKLAAARELDKLMSVATGIESAVLTTEDGFEVAFKSTDETVDPSKLAAMASSLSAISNMSICETNLGTEYNSIIIESDKGYIVIMDIDNEAFPMILNVVASKNAVLGQILYHARAVVDAFNSKV</sequence>
<accession>A0A3Q9JII8</accession>
<dbReference type="SUPFAM" id="SSF103196">
    <property type="entry name" value="Roadblock/LC7 domain"/>
    <property type="match status" value="1"/>
</dbReference>
<dbReference type="Proteomes" id="UP000273143">
    <property type="component" value="Chromosome"/>
</dbReference>
<dbReference type="SMART" id="SM00960">
    <property type="entry name" value="Robl_LC7"/>
    <property type="match status" value="1"/>
</dbReference>
<evidence type="ECO:0000313" key="3">
    <source>
        <dbReference type="Proteomes" id="UP000273143"/>
    </source>
</evidence>
<protein>
    <recommendedName>
        <fullName evidence="1">Roadblock/LAMTOR2 domain-containing protein</fullName>
    </recommendedName>
</protein>
<proteinExistence type="predicted"/>
<dbReference type="Pfam" id="PF03259">
    <property type="entry name" value="Robl_LC7"/>
    <property type="match status" value="1"/>
</dbReference>
<dbReference type="AlphaFoldDB" id="A0A3Q9JII8"/>
<dbReference type="RefSeq" id="WP_127162640.1">
    <property type="nucleotide sequence ID" value="NZ_CP029822.1"/>
</dbReference>
<keyword evidence="3" id="KW-1185">Reference proteome</keyword>
<dbReference type="KEGG" id="emo:DM558_05985"/>
<dbReference type="EMBL" id="CP029822">
    <property type="protein sequence ID" value="AZS50351.1"/>
    <property type="molecule type" value="Genomic_DNA"/>
</dbReference>
<dbReference type="Gene3D" id="3.30.450.30">
    <property type="entry name" value="Dynein light chain 2a, cytoplasmic"/>
    <property type="match status" value="1"/>
</dbReference>
<name>A0A3Q9JII8_9GAMM</name>
<gene>
    <name evidence="2" type="ORF">DM558_05985</name>
</gene>